<evidence type="ECO:0000259" key="3">
    <source>
        <dbReference type="PROSITE" id="PS50801"/>
    </source>
</evidence>
<dbReference type="PANTHER" id="PTHR33495">
    <property type="entry name" value="ANTI-SIGMA FACTOR ANTAGONIST TM_1081-RELATED-RELATED"/>
    <property type="match status" value="1"/>
</dbReference>
<dbReference type="InterPro" id="IPR003658">
    <property type="entry name" value="Anti-sigma_ant"/>
</dbReference>
<dbReference type="Pfam" id="PF13466">
    <property type="entry name" value="STAS_2"/>
    <property type="match status" value="1"/>
</dbReference>
<evidence type="ECO:0000313" key="4">
    <source>
        <dbReference type="EMBL" id="WCO65716.1"/>
    </source>
</evidence>
<dbReference type="KEGG" id="ima:PO878_14525"/>
<dbReference type="Gene3D" id="3.30.750.24">
    <property type="entry name" value="STAS domain"/>
    <property type="match status" value="1"/>
</dbReference>
<protein>
    <recommendedName>
        <fullName evidence="2">Anti-sigma factor antagonist</fullName>
    </recommendedName>
</protein>
<dbReference type="PROSITE" id="PS50801">
    <property type="entry name" value="STAS"/>
    <property type="match status" value="1"/>
</dbReference>
<organism evidence="4 5">
    <name type="scientific">Iamia majanohamensis</name>
    <dbReference type="NCBI Taxonomy" id="467976"/>
    <lineage>
        <taxon>Bacteria</taxon>
        <taxon>Bacillati</taxon>
        <taxon>Actinomycetota</taxon>
        <taxon>Acidimicrobiia</taxon>
        <taxon>Acidimicrobiales</taxon>
        <taxon>Iamiaceae</taxon>
        <taxon>Iamia</taxon>
    </lineage>
</organism>
<dbReference type="InterPro" id="IPR036513">
    <property type="entry name" value="STAS_dom_sf"/>
</dbReference>
<dbReference type="EMBL" id="CP116942">
    <property type="protein sequence ID" value="WCO65716.1"/>
    <property type="molecule type" value="Genomic_DNA"/>
</dbReference>
<dbReference type="AlphaFoldDB" id="A0AAE9Y5E0"/>
<proteinExistence type="inferred from homology"/>
<feature type="domain" description="STAS" evidence="3">
    <location>
        <begin position="12"/>
        <end position="101"/>
    </location>
</feature>
<evidence type="ECO:0000256" key="1">
    <source>
        <dbReference type="ARBA" id="ARBA00009013"/>
    </source>
</evidence>
<dbReference type="CDD" id="cd07043">
    <property type="entry name" value="STAS_anti-anti-sigma_factors"/>
    <property type="match status" value="1"/>
</dbReference>
<dbReference type="Proteomes" id="UP001216390">
    <property type="component" value="Chromosome"/>
</dbReference>
<dbReference type="InterPro" id="IPR058548">
    <property type="entry name" value="MlaB-like_STAS"/>
</dbReference>
<sequence>MIDLDRTDADAGRVVLTVSGEVDVFSVPRLRAAMGDVVGAADVVVDLGGVTFCDSSVLRLLVDAQRDSAAAGHRLEVARPSPVVRDLFEVSGLRGVLHVVA</sequence>
<dbReference type="SUPFAM" id="SSF52091">
    <property type="entry name" value="SpoIIaa-like"/>
    <property type="match status" value="1"/>
</dbReference>
<keyword evidence="5" id="KW-1185">Reference proteome</keyword>
<gene>
    <name evidence="4" type="ORF">PO878_14525</name>
</gene>
<dbReference type="NCBIfam" id="TIGR00377">
    <property type="entry name" value="ant_ant_sig"/>
    <property type="match status" value="1"/>
</dbReference>
<dbReference type="InterPro" id="IPR002645">
    <property type="entry name" value="STAS_dom"/>
</dbReference>
<dbReference type="RefSeq" id="WP_272735243.1">
    <property type="nucleotide sequence ID" value="NZ_CP116942.1"/>
</dbReference>
<comment type="similarity">
    <text evidence="1 2">Belongs to the anti-sigma-factor antagonist family.</text>
</comment>
<evidence type="ECO:0000256" key="2">
    <source>
        <dbReference type="RuleBase" id="RU003749"/>
    </source>
</evidence>
<evidence type="ECO:0000313" key="5">
    <source>
        <dbReference type="Proteomes" id="UP001216390"/>
    </source>
</evidence>
<reference evidence="4" key="1">
    <citation type="submission" date="2023-01" db="EMBL/GenBank/DDBJ databases">
        <title>The diversity of Class Acidimicrobiia in South China Sea sediment environments and the proposal of Iamia marina sp. nov., a novel species of the genus Iamia.</title>
        <authorList>
            <person name="He Y."/>
            <person name="Tian X."/>
        </authorList>
    </citation>
    <scope>NUCLEOTIDE SEQUENCE</scope>
    <source>
        <strain evidence="4">DSM 19957</strain>
    </source>
</reference>
<dbReference type="GO" id="GO:0043856">
    <property type="term" value="F:anti-sigma factor antagonist activity"/>
    <property type="evidence" value="ECO:0007669"/>
    <property type="project" value="InterPro"/>
</dbReference>
<name>A0AAE9Y5E0_9ACTN</name>
<dbReference type="PANTHER" id="PTHR33495:SF2">
    <property type="entry name" value="ANTI-SIGMA FACTOR ANTAGONIST TM_1081-RELATED"/>
    <property type="match status" value="1"/>
</dbReference>
<accession>A0AAE9Y5E0</accession>